<dbReference type="GO" id="GO:1990275">
    <property type="term" value="F:preribosome binding"/>
    <property type="evidence" value="ECO:0007669"/>
    <property type="project" value="TreeGrafter"/>
</dbReference>
<dbReference type="InterPro" id="IPR050168">
    <property type="entry name" value="AAA_ATPase_domain"/>
</dbReference>
<gene>
    <name evidence="2" type="ORF">CPB83DRAFT_899856</name>
</gene>
<dbReference type="OrthoDB" id="2115716at2759"/>
<dbReference type="Gene3D" id="3.40.50.300">
    <property type="entry name" value="P-loop containing nucleotide triphosphate hydrolases"/>
    <property type="match status" value="1"/>
</dbReference>
<feature type="domain" description="AAA+ ATPase" evidence="1">
    <location>
        <begin position="243"/>
        <end position="369"/>
    </location>
</feature>
<dbReference type="GO" id="GO:0003723">
    <property type="term" value="F:RNA binding"/>
    <property type="evidence" value="ECO:0007669"/>
    <property type="project" value="TreeGrafter"/>
</dbReference>
<protein>
    <submittedName>
        <fullName evidence="2">P-loop containing nucleoside triphosphate hydrolase protein</fullName>
    </submittedName>
</protein>
<reference evidence="2" key="1">
    <citation type="submission" date="2020-11" db="EMBL/GenBank/DDBJ databases">
        <authorList>
            <consortium name="DOE Joint Genome Institute"/>
            <person name="Ahrendt S."/>
            <person name="Riley R."/>
            <person name="Andreopoulos W."/>
            <person name="Labutti K."/>
            <person name="Pangilinan J."/>
            <person name="Ruiz-Duenas F.J."/>
            <person name="Barrasa J.M."/>
            <person name="Sanchez-Garcia M."/>
            <person name="Camarero S."/>
            <person name="Miyauchi S."/>
            <person name="Serrano A."/>
            <person name="Linde D."/>
            <person name="Babiker R."/>
            <person name="Drula E."/>
            <person name="Ayuso-Fernandez I."/>
            <person name="Pacheco R."/>
            <person name="Padilla G."/>
            <person name="Ferreira P."/>
            <person name="Barriuso J."/>
            <person name="Kellner H."/>
            <person name="Castanera R."/>
            <person name="Alfaro M."/>
            <person name="Ramirez L."/>
            <person name="Pisabarro A.G."/>
            <person name="Kuo A."/>
            <person name="Tritt A."/>
            <person name="Lipzen A."/>
            <person name="He G."/>
            <person name="Yan M."/>
            <person name="Ng V."/>
            <person name="Cullen D."/>
            <person name="Martin F."/>
            <person name="Rosso M.-N."/>
            <person name="Henrissat B."/>
            <person name="Hibbett D."/>
            <person name="Martinez A.T."/>
            <person name="Grigoriev I.V."/>
        </authorList>
    </citation>
    <scope>NUCLEOTIDE SEQUENCE</scope>
    <source>
        <strain evidence="2">CBS 506.95</strain>
    </source>
</reference>
<evidence type="ECO:0000259" key="1">
    <source>
        <dbReference type="SMART" id="SM00382"/>
    </source>
</evidence>
<dbReference type="CDD" id="cd19481">
    <property type="entry name" value="RecA-like_protease"/>
    <property type="match status" value="1"/>
</dbReference>
<dbReference type="InterPro" id="IPR003593">
    <property type="entry name" value="AAA+_ATPase"/>
</dbReference>
<name>A0A9P6JIA7_9AGAR</name>
<evidence type="ECO:0000313" key="2">
    <source>
        <dbReference type="EMBL" id="KAF9522181.1"/>
    </source>
</evidence>
<comment type="caution">
    <text evidence="2">The sequence shown here is derived from an EMBL/GenBank/DDBJ whole genome shotgun (WGS) entry which is preliminary data.</text>
</comment>
<dbReference type="SUPFAM" id="SSF52540">
    <property type="entry name" value="P-loop containing nucleoside triphosphate hydrolases"/>
    <property type="match status" value="1"/>
</dbReference>
<dbReference type="EMBL" id="MU157957">
    <property type="protein sequence ID" value="KAF9522181.1"/>
    <property type="molecule type" value="Genomic_DNA"/>
</dbReference>
<evidence type="ECO:0000313" key="3">
    <source>
        <dbReference type="Proteomes" id="UP000807306"/>
    </source>
</evidence>
<dbReference type="SMART" id="SM00382">
    <property type="entry name" value="AAA"/>
    <property type="match status" value="1"/>
</dbReference>
<dbReference type="PANTHER" id="PTHR23077:SF132">
    <property type="entry name" value="ATP-DEPENDENT ZN PROTEASE"/>
    <property type="match status" value="1"/>
</dbReference>
<dbReference type="GO" id="GO:0005634">
    <property type="term" value="C:nucleus"/>
    <property type="evidence" value="ECO:0007669"/>
    <property type="project" value="TreeGrafter"/>
</dbReference>
<dbReference type="GO" id="GO:0005524">
    <property type="term" value="F:ATP binding"/>
    <property type="evidence" value="ECO:0007669"/>
    <property type="project" value="InterPro"/>
</dbReference>
<dbReference type="Proteomes" id="UP000807306">
    <property type="component" value="Unassembled WGS sequence"/>
</dbReference>
<dbReference type="InterPro" id="IPR027417">
    <property type="entry name" value="P-loop_NTPase"/>
</dbReference>
<dbReference type="InterPro" id="IPR003959">
    <property type="entry name" value="ATPase_AAA_core"/>
</dbReference>
<proteinExistence type="predicted"/>
<dbReference type="GO" id="GO:0042254">
    <property type="term" value="P:ribosome biogenesis"/>
    <property type="evidence" value="ECO:0007669"/>
    <property type="project" value="TreeGrafter"/>
</dbReference>
<accession>A0A9P6JIA7</accession>
<keyword evidence="2" id="KW-0378">Hydrolase</keyword>
<dbReference type="AlphaFoldDB" id="A0A9P6JIA7"/>
<keyword evidence="3" id="KW-1185">Reference proteome</keyword>
<dbReference type="PANTHER" id="PTHR23077">
    <property type="entry name" value="AAA-FAMILY ATPASE"/>
    <property type="match status" value="1"/>
</dbReference>
<dbReference type="GO" id="GO:0016887">
    <property type="term" value="F:ATP hydrolysis activity"/>
    <property type="evidence" value="ECO:0007669"/>
    <property type="project" value="InterPro"/>
</dbReference>
<sequence length="485" mass="54162">MSSDLAAASLQNVQIHPPLGTLIADSSTDSGERLSAGDTEPQDFLRFWLNHASAPQSVPELFCLQDLRGLYPKHSVALSEDPAIDILSFPNAKFTVVNEASLTESLQFTASPRVSTLPHSLKENVKFGVYKTQWQEYTFILHVLSYEFPLRGVKRLSFLLHDGLIGPLREFLLAVGAWSNDIHEEILVFNMGHWSKSKELWTEVQKANWKDVILDTAFKEKLQQDVSGFFASKDLYTELSIPWKRGLILYGPPGNGKTISLKAVLKTCGNEGLPLLYVKSFKSHQGDEFTIGIVFQKARHLAPCVVVLEDLDSLINDGNRSFFLNQLDGLEGNDGLLLVGTTNHFERLDAGISSRPSRFDRKFLFKDPNFEERKLYAEYWQKKLSQNQAIDFPTSLIDELANWTDHFSFAYLKEVFVSSLVVLAGLTQVKAPFAEVLKSQVEVLQEELRKPQAARENAASASLGATIIAGPTFGRPQATMLATPI</sequence>
<dbReference type="Pfam" id="PF00004">
    <property type="entry name" value="AAA"/>
    <property type="match status" value="1"/>
</dbReference>
<organism evidence="2 3">
    <name type="scientific">Crepidotus variabilis</name>
    <dbReference type="NCBI Taxonomy" id="179855"/>
    <lineage>
        <taxon>Eukaryota</taxon>
        <taxon>Fungi</taxon>
        <taxon>Dikarya</taxon>
        <taxon>Basidiomycota</taxon>
        <taxon>Agaricomycotina</taxon>
        <taxon>Agaricomycetes</taxon>
        <taxon>Agaricomycetidae</taxon>
        <taxon>Agaricales</taxon>
        <taxon>Agaricineae</taxon>
        <taxon>Crepidotaceae</taxon>
        <taxon>Crepidotus</taxon>
    </lineage>
</organism>